<dbReference type="AlphaFoldDB" id="A0A2P2J1K7"/>
<accession>A0A2P2J1K7</accession>
<feature type="region of interest" description="Disordered" evidence="1">
    <location>
        <begin position="1"/>
        <end position="31"/>
    </location>
</feature>
<evidence type="ECO:0000313" key="2">
    <source>
        <dbReference type="EMBL" id="MBW87320.1"/>
    </source>
</evidence>
<reference evidence="2" key="1">
    <citation type="submission" date="2018-02" db="EMBL/GenBank/DDBJ databases">
        <title>Rhizophora mucronata_Transcriptome.</title>
        <authorList>
            <person name="Meera S.P."/>
            <person name="Sreeshan A."/>
            <person name="Augustine A."/>
        </authorList>
    </citation>
    <scope>NUCLEOTIDE SEQUENCE</scope>
    <source>
        <tissue evidence="2">Leaf</tissue>
    </source>
</reference>
<proteinExistence type="predicted"/>
<dbReference type="EMBL" id="GGEC01006837">
    <property type="protein sequence ID" value="MBW87320.1"/>
    <property type="molecule type" value="Transcribed_RNA"/>
</dbReference>
<evidence type="ECO:0000256" key="1">
    <source>
        <dbReference type="SAM" id="MobiDB-lite"/>
    </source>
</evidence>
<sequence>MRPNKTGVKGKPGASTSRLRTGGRNPRFSMSNPIKAYHGHHFVGGPLWSRCGEGIGLYTESKDCRYLTTCKPAQQPHFKSFHIPRGPSGDIKQSLSFLSIIMNF</sequence>
<name>A0A2P2J1K7_RHIMU</name>
<organism evidence="2">
    <name type="scientific">Rhizophora mucronata</name>
    <name type="common">Asiatic mangrove</name>
    <dbReference type="NCBI Taxonomy" id="61149"/>
    <lineage>
        <taxon>Eukaryota</taxon>
        <taxon>Viridiplantae</taxon>
        <taxon>Streptophyta</taxon>
        <taxon>Embryophyta</taxon>
        <taxon>Tracheophyta</taxon>
        <taxon>Spermatophyta</taxon>
        <taxon>Magnoliopsida</taxon>
        <taxon>eudicotyledons</taxon>
        <taxon>Gunneridae</taxon>
        <taxon>Pentapetalae</taxon>
        <taxon>rosids</taxon>
        <taxon>fabids</taxon>
        <taxon>Malpighiales</taxon>
        <taxon>Rhizophoraceae</taxon>
        <taxon>Rhizophora</taxon>
    </lineage>
</organism>
<protein>
    <submittedName>
        <fullName evidence="2">Uncharacterized protein</fullName>
    </submittedName>
</protein>